<evidence type="ECO:0000259" key="2">
    <source>
        <dbReference type="PROSITE" id="PS51352"/>
    </source>
</evidence>
<dbReference type="InterPro" id="IPR036249">
    <property type="entry name" value="Thioredoxin-like_sf"/>
</dbReference>
<dbReference type="PANTHER" id="PTHR46295">
    <property type="entry name" value="ENDOPLASMIC RETICULUM RESIDENT PROTEIN 44"/>
    <property type="match status" value="1"/>
</dbReference>
<comment type="caution">
    <text evidence="3">The sequence shown here is derived from an EMBL/GenBank/DDBJ whole genome shotgun (WGS) entry which is preliminary data.</text>
</comment>
<dbReference type="GO" id="GO:0071897">
    <property type="term" value="P:DNA biosynthetic process"/>
    <property type="evidence" value="ECO:0007669"/>
    <property type="project" value="UniProtKB-ARBA"/>
</dbReference>
<evidence type="ECO:0000313" key="3">
    <source>
        <dbReference type="EMBL" id="KAK2723211.1"/>
    </source>
</evidence>
<dbReference type="CDD" id="cd03072">
    <property type="entry name" value="PDI_b'_ERp44"/>
    <property type="match status" value="1"/>
</dbReference>
<dbReference type="AlphaFoldDB" id="A0AA88IF85"/>
<dbReference type="GO" id="GO:0005789">
    <property type="term" value="C:endoplasmic reticulum membrane"/>
    <property type="evidence" value="ECO:0007669"/>
    <property type="project" value="TreeGrafter"/>
</dbReference>
<accession>A0AA88IF85</accession>
<dbReference type="PANTHER" id="PTHR46295:SF1">
    <property type="entry name" value="ENDOPLASMIC RETICULUM RESIDENT PROTEIN 44"/>
    <property type="match status" value="1"/>
</dbReference>
<sequence length="775" mass="88892">MFRNKLNEEVLSLTQKSHTSVVTADTCAEAMTSILTNAANQAIPRTSPRKTIPKHTPKAWWTKDCQIMWRIKNATRRAYLRKPSPDTYLSKLQAEANLKRTITNAKYNYWNNFANNLSRETSEPRIHRLISKICGKKTSSNPLMYELIHENSHYDNDTDKAKLFASLFSKKLTSKNQNITTQIMTNPIYQPRPGSEYINHPFSIHELNNAIQHIKANATSSYDNIHPIWIKNLSPLYKQELLNCYNHAWATSTFPNIWKCSSLIPILKKNKPKHDPQSYRPIMITPVLGKLMEKMIYHRLLWFVEKNNLIPHTQTGFRKHHSSTDAFIVLTNAINESLSKNNVLTAAFLDFEGAYDNVDHQILLVKLTNLGLPPKLVIQLASTVLSGALHLTKANFDTVLGSHELVILNFYADWCRFSNMLAPIFDEAADKIQAQFPGRAVLGKVDCETDSSISQRFAITKYPTIKVIKNGQVSKKEYRGQRSPEAFLQFATEELRDPVKIVEDFKEFANLDSTKRYVLGYFEDKNSSHYENYRKVSSVLKDDCIFLAGYGETVRMMHPPGSDIISFRPAKARSTEDDETFMGNMESLDELTTWAKERCVPMVREITFENAEELTEEGLPFLILFHDPDDNESVKKYYEVIQNELLEDKQNVNFLTADGNTFAHPLQHLGKSKKDLPLIAIDSFRHMYLFPDYKDIFVKGKLKAFLQDLYSGKLHREFHYGPDPSSSERPLIDGKVPETSSSRKPAKEKTTPPESTFKKLAPSKNRYTLLDKDEL</sequence>
<dbReference type="InterPro" id="IPR041862">
    <property type="entry name" value="ERp44_PDI_b_2"/>
</dbReference>
<dbReference type="GO" id="GO:0005793">
    <property type="term" value="C:endoplasmic reticulum-Golgi intermediate compartment"/>
    <property type="evidence" value="ECO:0007669"/>
    <property type="project" value="TreeGrafter"/>
</dbReference>
<evidence type="ECO:0000313" key="4">
    <source>
        <dbReference type="Proteomes" id="UP001187531"/>
    </source>
</evidence>
<dbReference type="InterPro" id="IPR013766">
    <property type="entry name" value="Thioredoxin_domain"/>
</dbReference>
<dbReference type="GO" id="GO:0003756">
    <property type="term" value="F:protein disulfide isomerase activity"/>
    <property type="evidence" value="ECO:0007669"/>
    <property type="project" value="TreeGrafter"/>
</dbReference>
<dbReference type="Pfam" id="PF13848">
    <property type="entry name" value="Thioredoxin_6"/>
    <property type="match status" value="1"/>
</dbReference>
<dbReference type="PROSITE" id="PS51352">
    <property type="entry name" value="THIOREDOXIN_2"/>
    <property type="match status" value="1"/>
</dbReference>
<dbReference type="GO" id="GO:0006457">
    <property type="term" value="P:protein folding"/>
    <property type="evidence" value="ECO:0007669"/>
    <property type="project" value="TreeGrafter"/>
</dbReference>
<dbReference type="Pfam" id="PF00085">
    <property type="entry name" value="Thioredoxin"/>
    <property type="match status" value="1"/>
</dbReference>
<dbReference type="CDD" id="cd01650">
    <property type="entry name" value="RT_nLTR_like"/>
    <property type="match status" value="1"/>
</dbReference>
<dbReference type="SUPFAM" id="SSF52833">
    <property type="entry name" value="Thioredoxin-like"/>
    <property type="match status" value="3"/>
</dbReference>
<keyword evidence="4" id="KW-1185">Reference proteome</keyword>
<dbReference type="Pfam" id="PF00078">
    <property type="entry name" value="RVT_1"/>
    <property type="match status" value="1"/>
</dbReference>
<dbReference type="InterPro" id="IPR052643">
    <property type="entry name" value="ERP44"/>
</dbReference>
<organism evidence="3 4">
    <name type="scientific">Artemia franciscana</name>
    <name type="common">Brine shrimp</name>
    <name type="synonym">Artemia sanfranciscana</name>
    <dbReference type="NCBI Taxonomy" id="6661"/>
    <lineage>
        <taxon>Eukaryota</taxon>
        <taxon>Metazoa</taxon>
        <taxon>Ecdysozoa</taxon>
        <taxon>Arthropoda</taxon>
        <taxon>Crustacea</taxon>
        <taxon>Branchiopoda</taxon>
        <taxon>Anostraca</taxon>
        <taxon>Artemiidae</taxon>
        <taxon>Artemia</taxon>
    </lineage>
</organism>
<evidence type="ECO:0000256" key="1">
    <source>
        <dbReference type="SAM" id="MobiDB-lite"/>
    </source>
</evidence>
<dbReference type="SUPFAM" id="SSF56672">
    <property type="entry name" value="DNA/RNA polymerases"/>
    <property type="match status" value="1"/>
</dbReference>
<dbReference type="Gene3D" id="3.40.30.10">
    <property type="entry name" value="Glutaredoxin"/>
    <property type="match status" value="3"/>
</dbReference>
<dbReference type="EMBL" id="JAVRJZ010000004">
    <property type="protein sequence ID" value="KAK2723211.1"/>
    <property type="molecule type" value="Genomic_DNA"/>
</dbReference>
<feature type="domain" description="Thioredoxin" evidence="2">
    <location>
        <begin position="371"/>
        <end position="496"/>
    </location>
</feature>
<dbReference type="Proteomes" id="UP001187531">
    <property type="component" value="Unassembled WGS sequence"/>
</dbReference>
<protein>
    <recommendedName>
        <fullName evidence="2">Thioredoxin domain-containing protein</fullName>
    </recommendedName>
</protein>
<proteinExistence type="predicted"/>
<dbReference type="InterPro" id="IPR043502">
    <property type="entry name" value="DNA/RNA_pol_sf"/>
</dbReference>
<reference evidence="3" key="1">
    <citation type="submission" date="2023-07" db="EMBL/GenBank/DDBJ databases">
        <title>Chromosome-level genome assembly of Artemia franciscana.</title>
        <authorList>
            <person name="Jo E."/>
        </authorList>
    </citation>
    <scope>NUCLEOTIDE SEQUENCE</scope>
    <source>
        <tissue evidence="3">Whole body</tissue>
    </source>
</reference>
<dbReference type="InterPro" id="IPR000477">
    <property type="entry name" value="RT_dom"/>
</dbReference>
<gene>
    <name evidence="3" type="ORF">QYM36_001775</name>
</gene>
<name>A0AA88IF85_ARTSF</name>
<feature type="region of interest" description="Disordered" evidence="1">
    <location>
        <begin position="720"/>
        <end position="775"/>
    </location>
</feature>